<comment type="catalytic activity">
    <reaction evidence="1 10">
        <text>Hydrolysis of terminal, non-reducing beta-D-glucosyl residues with release of beta-D-glucose.</text>
        <dbReference type="EC" id="3.2.1.21"/>
    </reaction>
</comment>
<keyword evidence="13" id="KW-1185">Reference proteome</keyword>
<dbReference type="InterPro" id="IPR036881">
    <property type="entry name" value="Glyco_hydro_3_C_sf"/>
</dbReference>
<keyword evidence="9 10" id="KW-0624">Polysaccharide degradation</keyword>
<dbReference type="InterPro" id="IPR026891">
    <property type="entry name" value="Fn3-like"/>
</dbReference>
<dbReference type="Proteomes" id="UP001152087">
    <property type="component" value="Unassembled WGS sequence"/>
</dbReference>
<keyword evidence="8 10" id="KW-0326">Glycosidase</keyword>
<dbReference type="GO" id="GO:0009251">
    <property type="term" value="P:glucan catabolic process"/>
    <property type="evidence" value="ECO:0007669"/>
    <property type="project" value="TreeGrafter"/>
</dbReference>
<dbReference type="EC" id="3.2.1.21" evidence="4 10"/>
<feature type="domain" description="PA14" evidence="11">
    <location>
        <begin position="446"/>
        <end position="595"/>
    </location>
</feature>
<proteinExistence type="inferred from homology"/>
<dbReference type="SUPFAM" id="SSF52279">
    <property type="entry name" value="Beta-D-glucan exohydrolase, C-terminal domain"/>
    <property type="match status" value="1"/>
</dbReference>
<dbReference type="PROSITE" id="PS51820">
    <property type="entry name" value="PA14"/>
    <property type="match status" value="1"/>
</dbReference>
<accession>A0A9W8UWA3</accession>
<dbReference type="PANTHER" id="PTHR42715:SF3">
    <property type="entry name" value="BETA-GLUCOSIDASE B-RELATED"/>
    <property type="match status" value="1"/>
</dbReference>
<protein>
    <recommendedName>
        <fullName evidence="4 10">beta-glucosidase</fullName>
        <ecNumber evidence="4 10">3.2.1.21</ecNumber>
    </recommendedName>
</protein>
<dbReference type="InterPro" id="IPR036962">
    <property type="entry name" value="Glyco_hydro_3_N_sf"/>
</dbReference>
<dbReference type="PROSITE" id="PS00775">
    <property type="entry name" value="GLYCOSYL_HYDROL_F3"/>
    <property type="match status" value="1"/>
</dbReference>
<evidence type="ECO:0000256" key="8">
    <source>
        <dbReference type="ARBA" id="ARBA00023295"/>
    </source>
</evidence>
<comment type="pathway">
    <text evidence="2 10">Glycan metabolism; cellulose degradation.</text>
</comment>
<dbReference type="SUPFAM" id="SSF51445">
    <property type="entry name" value="(Trans)glycosidases"/>
    <property type="match status" value="1"/>
</dbReference>
<evidence type="ECO:0000256" key="6">
    <source>
        <dbReference type="ARBA" id="ARBA00023180"/>
    </source>
</evidence>
<dbReference type="AlphaFoldDB" id="A0A9W8UWA3"/>
<evidence type="ECO:0000256" key="4">
    <source>
        <dbReference type="ARBA" id="ARBA00012744"/>
    </source>
</evidence>
<evidence type="ECO:0000256" key="10">
    <source>
        <dbReference type="RuleBase" id="RU361161"/>
    </source>
</evidence>
<dbReference type="GO" id="GO:0008422">
    <property type="term" value="F:beta-glucosidase activity"/>
    <property type="evidence" value="ECO:0007669"/>
    <property type="project" value="UniProtKB-EC"/>
</dbReference>
<dbReference type="Gene3D" id="3.40.50.1700">
    <property type="entry name" value="Glycoside hydrolase family 3 C-terminal domain"/>
    <property type="match status" value="1"/>
</dbReference>
<sequence length="875" mass="94561">MHVAVESYFVSDTSHCSLLTVLSPINCITYYSSKAMESTVDIEAILTSLTLEKKVTLLSGRALFESAPIPDKGVPFIKFTDGPNGTRGPAADGNTAAACFPAACSIAATFDLDIARRVGHALGQEAVGKGARCLLAPTVCIHRHPLGGRNFESFSEDPFLSGKLASQTIQGVQNHGIAATIKHFVANEQETERFTVNEAITERALREIYLRPFEIAIKEASPWAVMTAYNCINGIHCDANKWLLEDVLRGQWNWKGLVMSDWGGTNTVAEGLKAGLDLEMPGPPQVRKLDAVMEALKHGELTESQIDDRSRTVLQFLARVGAFNGTEATASNVIPVAVDRPEHRALIRDAGARGIVLLKNSNHVLPINKENTKGKKIALIGYAKVGLAHGGGSAAVNAHYKITPWDALHTALGEHVEFAFAMGAHRERLLAPITKDAGYGEIIGLDGQPGFTCQLSEFRGPLVSTIHGFPASVYSPLGSQESLWKDLDLIGYFTPKETGTHYLACSGVGPTQVFIDDRLVLDQPMNYSDPMGAFFGVANESEIRVHLEANKKYRLCIHSSPPVNVGLEILEGRTGVRMGFSLESEHDADLVTEAAQVAAEADIAIVFTGHDPQWESEGRDQEGFHLPRNQDAMVAAVAAANHRTIVVNSTGVPVAMPWVDKVAAVLQAWFPGQECGNAIADVLTGAVNPEGRLPVSFPRKIQDAPAHGNFPGTHVNGRLEVNYAEGVFVGYRHYDRVGHDKLNFAFGHGLSYTDFAYGNLKVSQEADNAFTVTVDVSNSGSLEGATVVQIYVGKKNRNADQHPVKALVAFQKVFLKPGEEQTPQLSVAMRDLAYYDEALGRWVVQAGEYDFSLASSASDILEVVPVTVKGTSYSP</sequence>
<dbReference type="Pfam" id="PF00933">
    <property type="entry name" value="Glyco_hydro_3"/>
    <property type="match status" value="1"/>
</dbReference>
<dbReference type="Pfam" id="PF14310">
    <property type="entry name" value="Fn3-like"/>
    <property type="match status" value="1"/>
</dbReference>
<dbReference type="InterPro" id="IPR011658">
    <property type="entry name" value="PA14_dom"/>
</dbReference>
<evidence type="ECO:0000313" key="12">
    <source>
        <dbReference type="EMBL" id="KAJ4183073.1"/>
    </source>
</evidence>
<dbReference type="InterPro" id="IPR001764">
    <property type="entry name" value="Glyco_hydro_3_N"/>
</dbReference>
<evidence type="ECO:0000256" key="2">
    <source>
        <dbReference type="ARBA" id="ARBA00004987"/>
    </source>
</evidence>
<dbReference type="PANTHER" id="PTHR42715">
    <property type="entry name" value="BETA-GLUCOSIDASE"/>
    <property type="match status" value="1"/>
</dbReference>
<keyword evidence="7 10" id="KW-0119">Carbohydrate metabolism</keyword>
<dbReference type="InterPro" id="IPR013783">
    <property type="entry name" value="Ig-like_fold"/>
</dbReference>
<dbReference type="InterPro" id="IPR050288">
    <property type="entry name" value="Cellulose_deg_GH3"/>
</dbReference>
<keyword evidence="6" id="KW-0325">Glycoprotein</keyword>
<organism evidence="12 13">
    <name type="scientific">Fusarium falciforme</name>
    <dbReference type="NCBI Taxonomy" id="195108"/>
    <lineage>
        <taxon>Eukaryota</taxon>
        <taxon>Fungi</taxon>
        <taxon>Dikarya</taxon>
        <taxon>Ascomycota</taxon>
        <taxon>Pezizomycotina</taxon>
        <taxon>Sordariomycetes</taxon>
        <taxon>Hypocreomycetidae</taxon>
        <taxon>Hypocreales</taxon>
        <taxon>Nectriaceae</taxon>
        <taxon>Fusarium</taxon>
        <taxon>Fusarium solani species complex</taxon>
    </lineage>
</organism>
<dbReference type="Pfam" id="PF01915">
    <property type="entry name" value="Glyco_hydro_3_C"/>
    <property type="match status" value="1"/>
</dbReference>
<comment type="similarity">
    <text evidence="3 10">Belongs to the glycosyl hydrolase 3 family.</text>
</comment>
<comment type="caution">
    <text evidence="12">The sequence shown here is derived from an EMBL/GenBank/DDBJ whole genome shotgun (WGS) entry which is preliminary data.</text>
</comment>
<dbReference type="InterPro" id="IPR019800">
    <property type="entry name" value="Glyco_hydro_3_AS"/>
</dbReference>
<dbReference type="Gene3D" id="2.60.40.10">
    <property type="entry name" value="Immunoglobulins"/>
    <property type="match status" value="1"/>
</dbReference>
<evidence type="ECO:0000256" key="3">
    <source>
        <dbReference type="ARBA" id="ARBA00005336"/>
    </source>
</evidence>
<gene>
    <name evidence="12" type="ORF">NW755_009921</name>
</gene>
<reference evidence="12" key="1">
    <citation type="submission" date="2022-09" db="EMBL/GenBank/DDBJ databases">
        <title>Fusarium specimens isolated from Avocado Roots.</title>
        <authorList>
            <person name="Stajich J."/>
            <person name="Roper C."/>
            <person name="Heimlech-Rivalta G."/>
        </authorList>
    </citation>
    <scope>NUCLEOTIDE SEQUENCE</scope>
    <source>
        <strain evidence="12">A02</strain>
    </source>
</reference>
<keyword evidence="5 10" id="KW-0378">Hydrolase</keyword>
<evidence type="ECO:0000256" key="1">
    <source>
        <dbReference type="ARBA" id="ARBA00000448"/>
    </source>
</evidence>
<evidence type="ECO:0000259" key="11">
    <source>
        <dbReference type="PROSITE" id="PS51820"/>
    </source>
</evidence>
<dbReference type="EMBL" id="JAOQAV010000031">
    <property type="protein sequence ID" value="KAJ4183073.1"/>
    <property type="molecule type" value="Genomic_DNA"/>
</dbReference>
<dbReference type="Gene3D" id="3.20.20.300">
    <property type="entry name" value="Glycoside hydrolase, family 3, N-terminal domain"/>
    <property type="match status" value="1"/>
</dbReference>
<dbReference type="InterPro" id="IPR002772">
    <property type="entry name" value="Glyco_hydro_3_C"/>
</dbReference>
<dbReference type="Pfam" id="PF07691">
    <property type="entry name" value="PA14"/>
    <property type="match status" value="1"/>
</dbReference>
<evidence type="ECO:0000256" key="7">
    <source>
        <dbReference type="ARBA" id="ARBA00023277"/>
    </source>
</evidence>
<dbReference type="InterPro" id="IPR037524">
    <property type="entry name" value="PA14/GLEYA"/>
</dbReference>
<dbReference type="SMART" id="SM01217">
    <property type="entry name" value="Fn3_like"/>
    <property type="match status" value="1"/>
</dbReference>
<dbReference type="PRINTS" id="PR00133">
    <property type="entry name" value="GLHYDRLASE3"/>
</dbReference>
<evidence type="ECO:0000256" key="5">
    <source>
        <dbReference type="ARBA" id="ARBA00022801"/>
    </source>
</evidence>
<evidence type="ECO:0000313" key="13">
    <source>
        <dbReference type="Proteomes" id="UP001152087"/>
    </source>
</evidence>
<name>A0A9W8UWA3_9HYPO</name>
<dbReference type="InterPro" id="IPR017853">
    <property type="entry name" value="GH"/>
</dbReference>
<dbReference type="Gene3D" id="2.60.120.260">
    <property type="entry name" value="Galactose-binding domain-like"/>
    <property type="match status" value="1"/>
</dbReference>
<evidence type="ECO:0000256" key="9">
    <source>
        <dbReference type="ARBA" id="ARBA00023326"/>
    </source>
</evidence>